<evidence type="ECO:0000313" key="2">
    <source>
        <dbReference type="Proteomes" id="UP000515743"/>
    </source>
</evidence>
<dbReference type="EMBL" id="CP059404">
    <property type="protein sequence ID" value="QNE89904.1"/>
    <property type="molecule type" value="Genomic_DNA"/>
</dbReference>
<keyword evidence="1" id="KW-0456">Lyase</keyword>
<dbReference type="Proteomes" id="UP000515743">
    <property type="component" value="Chromosome"/>
</dbReference>
<protein>
    <submittedName>
        <fullName evidence="1">DNA lyase</fullName>
    </submittedName>
</protein>
<gene>
    <name evidence="1" type="ORF">H0194_02365</name>
</gene>
<dbReference type="Pfam" id="PF03013">
    <property type="entry name" value="Pyr_excise"/>
    <property type="match status" value="1"/>
</dbReference>
<dbReference type="RefSeq" id="WP_185176278.1">
    <property type="nucleotide sequence ID" value="NZ_CP059404.1"/>
</dbReference>
<keyword evidence="2" id="KW-1185">Reference proteome</keyword>
<accession>A0A7G7CQN8</accession>
<evidence type="ECO:0000313" key="1">
    <source>
        <dbReference type="EMBL" id="QNE89904.1"/>
    </source>
</evidence>
<proteinExistence type="predicted"/>
<organism evidence="1 2">
    <name type="scientific">Corynebacterium incognita</name>
    <dbReference type="NCBI Taxonomy" id="2754725"/>
    <lineage>
        <taxon>Bacteria</taxon>
        <taxon>Bacillati</taxon>
        <taxon>Actinomycetota</taxon>
        <taxon>Actinomycetes</taxon>
        <taxon>Mycobacteriales</taxon>
        <taxon>Corynebacteriaceae</taxon>
        <taxon>Corynebacterium</taxon>
    </lineage>
</organism>
<dbReference type="GO" id="GO:0016829">
    <property type="term" value="F:lyase activity"/>
    <property type="evidence" value="ECO:0007669"/>
    <property type="project" value="UniProtKB-KW"/>
</dbReference>
<dbReference type="InterPro" id="IPR004260">
    <property type="entry name" value="Pyr-dimer_DNA_glycosylase"/>
</dbReference>
<dbReference type="KEGG" id="cik:H0194_02365"/>
<sequence>MRIWSLHPRLLDRYALVAGWRETLLAQKVLRGLTKGYTQHPQLERFRATEDPVAAVGCYLTGLADEADRRGYAFNRSLIVDANFPGTLPVTTGQLAFELEHLRAKSAARTPEWCAEHLGVDKPAAHPLFAVVDGEIEPWERP</sequence>
<dbReference type="AlphaFoldDB" id="A0A7G7CQN8"/>
<reference evidence="1 2" key="1">
    <citation type="submission" date="2020-07" db="EMBL/GenBank/DDBJ databases">
        <title>Complete genome and description of Corynebacterium incognita strain Marseille-Q3630 sp. nov.</title>
        <authorList>
            <person name="Boxberger M."/>
        </authorList>
    </citation>
    <scope>NUCLEOTIDE SEQUENCE [LARGE SCALE GENOMIC DNA]</scope>
    <source>
        <strain evidence="1 2">Marseille-Q3630</strain>
    </source>
</reference>
<name>A0A7G7CQN8_9CORY</name>